<feature type="region of interest" description="Disordered" evidence="1">
    <location>
        <begin position="197"/>
        <end position="217"/>
    </location>
</feature>
<keyword evidence="3" id="KW-1185">Reference proteome</keyword>
<name>A0A3S5A364_9PLAT</name>
<dbReference type="Proteomes" id="UP000784294">
    <property type="component" value="Unassembled WGS sequence"/>
</dbReference>
<evidence type="ECO:0000313" key="2">
    <source>
        <dbReference type="EMBL" id="VEL26513.1"/>
    </source>
</evidence>
<dbReference type="EMBL" id="CAAALY010080817">
    <property type="protein sequence ID" value="VEL26513.1"/>
    <property type="molecule type" value="Genomic_DNA"/>
</dbReference>
<feature type="compositionally biased region" description="Polar residues" evidence="1">
    <location>
        <begin position="156"/>
        <end position="170"/>
    </location>
</feature>
<evidence type="ECO:0000256" key="1">
    <source>
        <dbReference type="SAM" id="MobiDB-lite"/>
    </source>
</evidence>
<proteinExistence type="predicted"/>
<organism evidence="2 3">
    <name type="scientific">Protopolystoma xenopodis</name>
    <dbReference type="NCBI Taxonomy" id="117903"/>
    <lineage>
        <taxon>Eukaryota</taxon>
        <taxon>Metazoa</taxon>
        <taxon>Spiralia</taxon>
        <taxon>Lophotrochozoa</taxon>
        <taxon>Platyhelminthes</taxon>
        <taxon>Monogenea</taxon>
        <taxon>Polyopisthocotylea</taxon>
        <taxon>Polystomatidea</taxon>
        <taxon>Polystomatidae</taxon>
        <taxon>Protopolystoma</taxon>
    </lineage>
</organism>
<protein>
    <submittedName>
        <fullName evidence="2">Uncharacterized protein</fullName>
    </submittedName>
</protein>
<feature type="region of interest" description="Disordered" evidence="1">
    <location>
        <begin position="445"/>
        <end position="475"/>
    </location>
</feature>
<dbReference type="AlphaFoldDB" id="A0A3S5A364"/>
<evidence type="ECO:0000313" key="3">
    <source>
        <dbReference type="Proteomes" id="UP000784294"/>
    </source>
</evidence>
<sequence length="532" mass="58137">MGTYELANTPSLSLGETLNATPMQYSPSGHPSSLSLPSVSDQLPVLRSRSTVFPTCPCPIGNVKAGDDITSSEFVTSLSTSRLMMPSRNIRPSQSSSELHSISTALPLISTDKMINGHLDYSSKPPTTLPPTSFASIRLPILPNALKSPPVVSSTTYSELATTRPNNSRPQAPPVHASDSISKSHYYADHCSLLPSSPLSDPYQDRNQGFDSGGPSNYPIQSSIPCRRCPLPSTFTHIAHTRDAQSSSDSGHFTPRFLPHQYLPSGPTSSCFRAQMPCHPFTSQQPIMDRYSLRRHQEHLLRQPQPLLRYRQQMRCDSLSSKYDSSSYFPTSEASIDSNFCYSSANEAYLSSFANPLSGLHAPRYTGYQGFPNDSYLRQTYLTNQQQQFALPSSSAHQFYRQQRDPTLIDIHNSSSGYSDQSSDHSVRSLSPFSLTSELAFPQKPTVTDKSDSFCTSTPPYSSVPTTSTSSSQTVSPTTFACPEYLRPQISQHLADSSSNSSPVECAISESIIRSVSGGDSNPLGNMNGEFS</sequence>
<feature type="compositionally biased region" description="Polar residues" evidence="1">
    <location>
        <begin position="205"/>
        <end position="217"/>
    </location>
</feature>
<feature type="region of interest" description="Disordered" evidence="1">
    <location>
        <begin position="156"/>
        <end position="179"/>
    </location>
</feature>
<gene>
    <name evidence="2" type="ORF">PXEA_LOCUS19953</name>
</gene>
<feature type="compositionally biased region" description="Low complexity" evidence="1">
    <location>
        <begin position="26"/>
        <end position="37"/>
    </location>
</feature>
<feature type="compositionally biased region" description="Low complexity" evidence="1">
    <location>
        <begin position="456"/>
        <end position="475"/>
    </location>
</feature>
<reference evidence="2" key="1">
    <citation type="submission" date="2018-11" db="EMBL/GenBank/DDBJ databases">
        <authorList>
            <consortium name="Pathogen Informatics"/>
        </authorList>
    </citation>
    <scope>NUCLEOTIDE SEQUENCE</scope>
</reference>
<feature type="compositionally biased region" description="Polar residues" evidence="1">
    <location>
        <begin position="15"/>
        <end position="25"/>
    </location>
</feature>
<comment type="caution">
    <text evidence="2">The sequence shown here is derived from an EMBL/GenBank/DDBJ whole genome shotgun (WGS) entry which is preliminary data.</text>
</comment>
<feature type="region of interest" description="Disordered" evidence="1">
    <location>
        <begin position="15"/>
        <end position="37"/>
    </location>
</feature>
<accession>A0A3S5A364</accession>
<feature type="non-terminal residue" evidence="2">
    <location>
        <position position="532"/>
    </location>
</feature>